<name>A0ABV7M1Q8_9GAMM</name>
<dbReference type="SUPFAM" id="SSF50346">
    <property type="entry name" value="PRC-barrel domain"/>
    <property type="match status" value="1"/>
</dbReference>
<evidence type="ECO:0000256" key="1">
    <source>
        <dbReference type="SAM" id="MobiDB-lite"/>
    </source>
</evidence>
<accession>A0ABV7M1Q8</accession>
<keyword evidence="5" id="KW-1185">Reference proteome</keyword>
<protein>
    <submittedName>
        <fullName evidence="4">PRC-barrel domain-containing protein</fullName>
    </submittedName>
</protein>
<dbReference type="Proteomes" id="UP001595640">
    <property type="component" value="Unassembled WGS sequence"/>
</dbReference>
<feature type="signal peptide" evidence="2">
    <location>
        <begin position="1"/>
        <end position="23"/>
    </location>
</feature>
<dbReference type="PANTHER" id="PTHR36505:SF1">
    <property type="entry name" value="BLR1072 PROTEIN"/>
    <property type="match status" value="1"/>
</dbReference>
<feature type="compositionally biased region" description="Gly residues" evidence="1">
    <location>
        <begin position="183"/>
        <end position="199"/>
    </location>
</feature>
<dbReference type="RefSeq" id="WP_019019785.1">
    <property type="nucleotide sequence ID" value="NZ_BMXD01000010.1"/>
</dbReference>
<keyword evidence="2" id="KW-0732">Signal</keyword>
<dbReference type="Pfam" id="PF05239">
    <property type="entry name" value="PRC"/>
    <property type="match status" value="1"/>
</dbReference>
<dbReference type="EMBL" id="JBHRUH010000019">
    <property type="protein sequence ID" value="MFC3292821.1"/>
    <property type="molecule type" value="Genomic_DNA"/>
</dbReference>
<dbReference type="InterPro" id="IPR027275">
    <property type="entry name" value="PRC-brl_dom"/>
</dbReference>
<reference evidence="5" key="1">
    <citation type="journal article" date="2019" name="Int. J. Syst. Evol. Microbiol.">
        <title>The Global Catalogue of Microorganisms (GCM) 10K type strain sequencing project: providing services to taxonomists for standard genome sequencing and annotation.</title>
        <authorList>
            <consortium name="The Broad Institute Genomics Platform"/>
            <consortium name="The Broad Institute Genome Sequencing Center for Infectious Disease"/>
            <person name="Wu L."/>
            <person name="Ma J."/>
        </authorList>
    </citation>
    <scope>NUCLEOTIDE SEQUENCE [LARGE SCALE GENOMIC DNA]</scope>
    <source>
        <strain evidence="5">KCTC 12847</strain>
    </source>
</reference>
<feature type="region of interest" description="Disordered" evidence="1">
    <location>
        <begin position="150"/>
        <end position="199"/>
    </location>
</feature>
<evidence type="ECO:0000256" key="2">
    <source>
        <dbReference type="SAM" id="SignalP"/>
    </source>
</evidence>
<evidence type="ECO:0000313" key="5">
    <source>
        <dbReference type="Proteomes" id="UP001595640"/>
    </source>
</evidence>
<feature type="region of interest" description="Disordered" evidence="1">
    <location>
        <begin position="28"/>
        <end position="76"/>
    </location>
</feature>
<dbReference type="InterPro" id="IPR011033">
    <property type="entry name" value="PRC_barrel-like_sf"/>
</dbReference>
<feature type="domain" description="PRC-barrel" evidence="3">
    <location>
        <begin position="83"/>
        <end position="152"/>
    </location>
</feature>
<evidence type="ECO:0000259" key="3">
    <source>
        <dbReference type="Pfam" id="PF05239"/>
    </source>
</evidence>
<evidence type="ECO:0000313" key="4">
    <source>
        <dbReference type="EMBL" id="MFC3292821.1"/>
    </source>
</evidence>
<gene>
    <name evidence="4" type="ORF">ACFOEI_12185</name>
</gene>
<dbReference type="PANTHER" id="PTHR36505">
    <property type="entry name" value="BLR1072 PROTEIN"/>
    <property type="match status" value="1"/>
</dbReference>
<feature type="chain" id="PRO_5045926827" evidence="2">
    <location>
        <begin position="24"/>
        <end position="199"/>
    </location>
</feature>
<feature type="compositionally biased region" description="Low complexity" evidence="1">
    <location>
        <begin position="28"/>
        <end position="75"/>
    </location>
</feature>
<proteinExistence type="predicted"/>
<organism evidence="4 5">
    <name type="scientific">Modicisalibacter luteus</name>
    <dbReference type="NCBI Taxonomy" id="453962"/>
    <lineage>
        <taxon>Bacteria</taxon>
        <taxon>Pseudomonadati</taxon>
        <taxon>Pseudomonadota</taxon>
        <taxon>Gammaproteobacteria</taxon>
        <taxon>Oceanospirillales</taxon>
        <taxon>Halomonadaceae</taxon>
        <taxon>Modicisalibacter</taxon>
    </lineage>
</organism>
<sequence length="199" mass="20680">MKRTALAIAIGALCGGLSVATLAQESGQTEQGQQQGQMGQQGQQGQMGQQGQQGQMGQAEGQQTQQGESGSQQEGRQNLMSMPASEIEGMQVVNQEGQELGEVERVAVSTQGNQVFVVVSVGGFLGIGDESVALPLQEMKLQEDQLVLQTSRSEDELQQSAEEYNEEDYQTVEGETTLSDAASGGGMSGGSGGSMGGDS</sequence>
<dbReference type="Gene3D" id="2.30.30.240">
    <property type="entry name" value="PRC-barrel domain"/>
    <property type="match status" value="1"/>
</dbReference>
<comment type="caution">
    <text evidence="4">The sequence shown here is derived from an EMBL/GenBank/DDBJ whole genome shotgun (WGS) entry which is preliminary data.</text>
</comment>